<dbReference type="GO" id="GO:0020037">
    <property type="term" value="F:heme binding"/>
    <property type="evidence" value="ECO:0007669"/>
    <property type="project" value="InterPro"/>
</dbReference>
<dbReference type="CDD" id="cd11064">
    <property type="entry name" value="CYP86A"/>
    <property type="match status" value="1"/>
</dbReference>
<dbReference type="InterPro" id="IPR017972">
    <property type="entry name" value="Cyt_P450_CS"/>
</dbReference>
<evidence type="ECO:0000256" key="3">
    <source>
        <dbReference type="ARBA" id="ARBA00023002"/>
    </source>
</evidence>
<dbReference type="SUPFAM" id="SSF48264">
    <property type="entry name" value="Cytochrome P450"/>
    <property type="match status" value="1"/>
</dbReference>
<dbReference type="GO" id="GO:0005506">
    <property type="term" value="F:iron ion binding"/>
    <property type="evidence" value="ECO:0007669"/>
    <property type="project" value="InterPro"/>
</dbReference>
<comment type="similarity">
    <text evidence="1 6">Belongs to the cytochrome P450 family.</text>
</comment>
<reference evidence="8" key="1">
    <citation type="submission" date="2020-05" db="EMBL/GenBank/DDBJ databases">
        <title>WGS assembly of Panicum virgatum.</title>
        <authorList>
            <person name="Lovell J.T."/>
            <person name="Jenkins J."/>
            <person name="Shu S."/>
            <person name="Juenger T.E."/>
            <person name="Schmutz J."/>
        </authorList>
    </citation>
    <scope>NUCLEOTIDE SEQUENCE</scope>
    <source>
        <strain evidence="8">AP13</strain>
    </source>
</reference>
<dbReference type="Pfam" id="PF00067">
    <property type="entry name" value="p450"/>
    <property type="match status" value="1"/>
</dbReference>
<dbReference type="InterPro" id="IPR002401">
    <property type="entry name" value="Cyt_P450_E_grp-I"/>
</dbReference>
<feature type="binding site" description="axial binding residue" evidence="5">
    <location>
        <position position="479"/>
    </location>
    <ligand>
        <name>heme</name>
        <dbReference type="ChEBI" id="CHEBI:30413"/>
    </ligand>
    <ligandPart>
        <name>Fe</name>
        <dbReference type="ChEBI" id="CHEBI:18248"/>
    </ligandPart>
</feature>
<gene>
    <name evidence="8" type="ORF">PVAP13_9KG381600</name>
</gene>
<dbReference type="GO" id="GO:0004497">
    <property type="term" value="F:monooxygenase activity"/>
    <property type="evidence" value="ECO:0007669"/>
    <property type="project" value="UniProtKB-KW"/>
</dbReference>
<dbReference type="PRINTS" id="PR00463">
    <property type="entry name" value="EP450I"/>
</dbReference>
<keyword evidence="9" id="KW-1185">Reference proteome</keyword>
<keyword evidence="5 6" id="KW-0349">Heme</keyword>
<dbReference type="AlphaFoldDB" id="A0A8T0NQS6"/>
<evidence type="ECO:0000313" key="8">
    <source>
        <dbReference type="EMBL" id="KAG2551178.1"/>
    </source>
</evidence>
<dbReference type="OrthoDB" id="1470350at2759"/>
<evidence type="ECO:0000256" key="5">
    <source>
        <dbReference type="PIRSR" id="PIRSR602401-1"/>
    </source>
</evidence>
<keyword evidence="3 6" id="KW-0560">Oxidoreductase</keyword>
<evidence type="ECO:0008006" key="10">
    <source>
        <dbReference type="Google" id="ProtNLM"/>
    </source>
</evidence>
<comment type="cofactor">
    <cofactor evidence="5">
        <name>heme</name>
        <dbReference type="ChEBI" id="CHEBI:30413"/>
    </cofactor>
</comment>
<organism evidence="8 9">
    <name type="scientific">Panicum virgatum</name>
    <name type="common">Blackwell switchgrass</name>
    <dbReference type="NCBI Taxonomy" id="38727"/>
    <lineage>
        <taxon>Eukaryota</taxon>
        <taxon>Viridiplantae</taxon>
        <taxon>Streptophyta</taxon>
        <taxon>Embryophyta</taxon>
        <taxon>Tracheophyta</taxon>
        <taxon>Spermatophyta</taxon>
        <taxon>Magnoliopsida</taxon>
        <taxon>Liliopsida</taxon>
        <taxon>Poales</taxon>
        <taxon>Poaceae</taxon>
        <taxon>PACMAD clade</taxon>
        <taxon>Panicoideae</taxon>
        <taxon>Panicodae</taxon>
        <taxon>Paniceae</taxon>
        <taxon>Panicinae</taxon>
        <taxon>Panicum</taxon>
        <taxon>Panicum sect. Hiantes</taxon>
    </lineage>
</organism>
<sequence length="543" mass="61157">MEMQPLSLLASWPLLLVLLLLPLVCLLYLRQQDHGSKQQQQQPSDDDLKSYPIVGRFPHLVKNGHRLIEWSVEVAKRSPTQTTAFKALGLPGVVITAHPDNVEHIAKTSFAIYPKGDYMSSTLEDFLGRGIFNSDGEQWLWQRKATSFEFSNRSLRKFIVDTVQAEVAGRFLPLLEQAERHGRALDMQHVFECFAFDNICHVAFGDDPGCLAVEAGGAAAAPPQGPEFARAFDYVEGAILGRFNPLATFLWRLKRALNMEPERQIREALGVVHAYADRIVRRCRERREAAGGAGPPESRGDFLAHIAAREDLSDESLRDVVTNLLLAGRDTTSAALTWFFWLVSARPDVERRIVDEIRRVRGGGPSRSPAAAAAEAFITFEELREMHYIHAAITESMRLYPPVPMGMHHCKRDDVLPDGTFVGKGWTVNHSVYAMSRLEGLWGKDCEEFRPERWLREDGTFQPESPFRFPVFHAGPRMCLGKELAYIQMKSIVSCAFERFSFQYRGGQEHPGLDWTITLRMKGGLPMQVTKQRLGLEAEAPLG</sequence>
<keyword evidence="2 5" id="KW-0479">Metal-binding</keyword>
<dbReference type="GO" id="GO:0006629">
    <property type="term" value="P:lipid metabolic process"/>
    <property type="evidence" value="ECO:0007669"/>
    <property type="project" value="UniProtKB-ARBA"/>
</dbReference>
<dbReference type="InterPro" id="IPR001128">
    <property type="entry name" value="Cyt_P450"/>
</dbReference>
<protein>
    <recommendedName>
        <fullName evidence="10">Cytochrome P450</fullName>
    </recommendedName>
</protein>
<evidence type="ECO:0000256" key="4">
    <source>
        <dbReference type="ARBA" id="ARBA00023004"/>
    </source>
</evidence>
<feature type="signal peptide" evidence="7">
    <location>
        <begin position="1"/>
        <end position="26"/>
    </location>
</feature>
<keyword evidence="4 5" id="KW-0408">Iron</keyword>
<comment type="caution">
    <text evidence="8">The sequence shown here is derived from an EMBL/GenBank/DDBJ whole genome shotgun (WGS) entry which is preliminary data.</text>
</comment>
<keyword evidence="6" id="KW-0503">Monooxygenase</keyword>
<evidence type="ECO:0000256" key="6">
    <source>
        <dbReference type="RuleBase" id="RU000461"/>
    </source>
</evidence>
<feature type="chain" id="PRO_5035744077" description="Cytochrome P450" evidence="7">
    <location>
        <begin position="27"/>
        <end position="543"/>
    </location>
</feature>
<evidence type="ECO:0000313" key="9">
    <source>
        <dbReference type="Proteomes" id="UP000823388"/>
    </source>
</evidence>
<dbReference type="PANTHER" id="PTHR24296">
    <property type="entry name" value="CYTOCHROME P450"/>
    <property type="match status" value="1"/>
</dbReference>
<name>A0A8T0NQS6_PANVG</name>
<dbReference type="GO" id="GO:0016705">
    <property type="term" value="F:oxidoreductase activity, acting on paired donors, with incorporation or reduction of molecular oxygen"/>
    <property type="evidence" value="ECO:0007669"/>
    <property type="project" value="InterPro"/>
</dbReference>
<dbReference type="Proteomes" id="UP000823388">
    <property type="component" value="Chromosome 9K"/>
</dbReference>
<dbReference type="PRINTS" id="PR00385">
    <property type="entry name" value="P450"/>
</dbReference>
<dbReference type="InterPro" id="IPR036396">
    <property type="entry name" value="Cyt_P450_sf"/>
</dbReference>
<keyword evidence="7" id="KW-0732">Signal</keyword>
<dbReference type="Gene3D" id="1.10.630.10">
    <property type="entry name" value="Cytochrome P450"/>
    <property type="match status" value="1"/>
</dbReference>
<evidence type="ECO:0000256" key="1">
    <source>
        <dbReference type="ARBA" id="ARBA00010617"/>
    </source>
</evidence>
<dbReference type="EMBL" id="CM029053">
    <property type="protein sequence ID" value="KAG2551178.1"/>
    <property type="molecule type" value="Genomic_DNA"/>
</dbReference>
<accession>A0A8T0NQS6</accession>
<evidence type="ECO:0000256" key="7">
    <source>
        <dbReference type="SAM" id="SignalP"/>
    </source>
</evidence>
<dbReference type="PROSITE" id="PS00086">
    <property type="entry name" value="CYTOCHROME_P450"/>
    <property type="match status" value="1"/>
</dbReference>
<proteinExistence type="inferred from homology"/>
<evidence type="ECO:0000256" key="2">
    <source>
        <dbReference type="ARBA" id="ARBA00022723"/>
    </source>
</evidence>